<accession>A0A2U2XGV2</accession>
<keyword evidence="2" id="KW-1185">Reference proteome</keyword>
<dbReference type="EMBL" id="QFRJ01000001">
    <property type="protein sequence ID" value="PWH87026.1"/>
    <property type="molecule type" value="Genomic_DNA"/>
</dbReference>
<protein>
    <submittedName>
        <fullName evidence="1">Uncharacterized protein</fullName>
    </submittedName>
</protein>
<gene>
    <name evidence="1" type="ORF">DIT68_01845</name>
</gene>
<evidence type="ECO:0000313" key="1">
    <source>
        <dbReference type="EMBL" id="PWH87026.1"/>
    </source>
</evidence>
<dbReference type="RefSeq" id="WP_109358104.1">
    <property type="nucleotide sequence ID" value="NZ_QFRJ01000001.1"/>
</dbReference>
<reference evidence="1 2" key="2">
    <citation type="submission" date="2018-05" db="EMBL/GenBank/DDBJ databases">
        <authorList>
            <person name="Lanie J.A."/>
            <person name="Ng W.-L."/>
            <person name="Kazmierczak K.M."/>
            <person name="Andrzejewski T.M."/>
            <person name="Davidsen T.M."/>
            <person name="Wayne K.J."/>
            <person name="Tettelin H."/>
            <person name="Glass J.I."/>
            <person name="Rusch D."/>
            <person name="Podicherti R."/>
            <person name="Tsui H.-C.T."/>
            <person name="Winkler M.E."/>
        </authorList>
    </citation>
    <scope>NUCLEOTIDE SEQUENCE [LARGE SCALE GENOMIC DNA]</scope>
    <source>
        <strain evidence="1 2">C305</strain>
    </source>
</reference>
<evidence type="ECO:0000313" key="2">
    <source>
        <dbReference type="Proteomes" id="UP000245370"/>
    </source>
</evidence>
<dbReference type="Proteomes" id="UP000245370">
    <property type="component" value="Unassembled WGS sequence"/>
</dbReference>
<dbReference type="OrthoDB" id="9846761at2"/>
<reference evidence="1 2" key="1">
    <citation type="submission" date="2018-05" db="EMBL/GenBank/DDBJ databases">
        <title>Brumimicrobium oceani sp. nov., isolated from coastal sediment.</title>
        <authorList>
            <person name="Kou Y."/>
        </authorList>
    </citation>
    <scope>NUCLEOTIDE SEQUENCE [LARGE SCALE GENOMIC DNA]</scope>
    <source>
        <strain evidence="1 2">C305</strain>
    </source>
</reference>
<comment type="caution">
    <text evidence="1">The sequence shown here is derived from an EMBL/GenBank/DDBJ whole genome shotgun (WGS) entry which is preliminary data.</text>
</comment>
<sequence length="154" mass="17669">MENIDKILKLTKEYQEANIRMNERYAIWENDKSTFIKDTLAKISSAISAQNDFFKNNVYVDSDDNNIAIKSGEIALPFDENNLSENGFHIGFSRISNGKVYVYFHQHTLLGLGEDEKLFLFDNLEDITEAKIIKLVYEGIEKGMHSSFLFAGDK</sequence>
<organism evidence="1 2">
    <name type="scientific">Brumimicrobium oceani</name>
    <dbReference type="NCBI Taxonomy" id="2100725"/>
    <lineage>
        <taxon>Bacteria</taxon>
        <taxon>Pseudomonadati</taxon>
        <taxon>Bacteroidota</taxon>
        <taxon>Flavobacteriia</taxon>
        <taxon>Flavobacteriales</taxon>
        <taxon>Crocinitomicaceae</taxon>
        <taxon>Brumimicrobium</taxon>
    </lineage>
</organism>
<dbReference type="AlphaFoldDB" id="A0A2U2XGV2"/>
<name>A0A2U2XGV2_9FLAO</name>
<proteinExistence type="predicted"/>